<comment type="function">
    <text evidence="7">Chaperone involved in the correct folding and assembly of outer membrane proteins. Recognizes specific patterns of aromatic residues and the orientation of their side chains, which are found more frequently in integral outer membrane proteins. May act in both early periplasmic and late outer membrane-associated steps of protein maturation.</text>
</comment>
<dbReference type="Pfam" id="PF00639">
    <property type="entry name" value="Rotamase"/>
    <property type="match status" value="1"/>
</dbReference>
<name>F5RHS1_METUF</name>
<dbReference type="eggNOG" id="COG0760">
    <property type="taxonomic scope" value="Bacteria"/>
</dbReference>
<dbReference type="SUPFAM" id="SSF109998">
    <property type="entry name" value="Triger factor/SurA peptide-binding domain-like"/>
    <property type="match status" value="1"/>
</dbReference>
<dbReference type="PANTHER" id="PTHR47637:SF1">
    <property type="entry name" value="CHAPERONE SURA"/>
    <property type="match status" value="1"/>
</dbReference>
<dbReference type="Pfam" id="PF13616">
    <property type="entry name" value="Rotamase_3"/>
    <property type="match status" value="1"/>
</dbReference>
<dbReference type="Gene3D" id="1.10.4030.10">
    <property type="entry name" value="Porin chaperone SurA, peptide-binding domain"/>
    <property type="match status" value="1"/>
</dbReference>
<dbReference type="GO" id="GO:0030288">
    <property type="term" value="C:outer membrane-bounded periplasmic space"/>
    <property type="evidence" value="ECO:0007669"/>
    <property type="project" value="InterPro"/>
</dbReference>
<dbReference type="STRING" id="1000565.METUNv1_03869"/>
<dbReference type="InterPro" id="IPR023058">
    <property type="entry name" value="PPIase_PpiC_CS"/>
</dbReference>
<comment type="caution">
    <text evidence="9">The sequence shown here is derived from an EMBL/GenBank/DDBJ whole genome shotgun (WGS) entry which is preliminary data.</text>
</comment>
<dbReference type="InterPro" id="IPR000297">
    <property type="entry name" value="PPIase_PpiC"/>
</dbReference>
<keyword evidence="2 7" id="KW-0677">Repeat</keyword>
<keyword evidence="5 7" id="KW-0143">Chaperone</keyword>
<evidence type="ECO:0000256" key="4">
    <source>
        <dbReference type="ARBA" id="ARBA00023110"/>
    </source>
</evidence>
<feature type="domain" description="PpiC" evidence="8">
    <location>
        <begin position="183"/>
        <end position="284"/>
    </location>
</feature>
<dbReference type="GO" id="GO:0006457">
    <property type="term" value="P:protein folding"/>
    <property type="evidence" value="ECO:0007669"/>
    <property type="project" value="UniProtKB-UniRule"/>
</dbReference>
<evidence type="ECO:0000256" key="7">
    <source>
        <dbReference type="HAMAP-Rule" id="MF_01183"/>
    </source>
</evidence>
<dbReference type="InterPro" id="IPR050280">
    <property type="entry name" value="OMP_Chaperone_SurA"/>
</dbReference>
<dbReference type="InterPro" id="IPR027304">
    <property type="entry name" value="Trigger_fact/SurA_dom_sf"/>
</dbReference>
<feature type="chain" id="PRO_5009012137" description="Chaperone SurA" evidence="7">
    <location>
        <begin position="25"/>
        <end position="443"/>
    </location>
</feature>
<dbReference type="Gene3D" id="3.10.50.40">
    <property type="match status" value="2"/>
</dbReference>
<gene>
    <name evidence="7" type="primary">surA</name>
    <name evidence="9" type="ORF">METUNv1_03869</name>
</gene>
<dbReference type="InterPro" id="IPR023034">
    <property type="entry name" value="PPIase_SurA"/>
</dbReference>
<evidence type="ECO:0000256" key="5">
    <source>
        <dbReference type="ARBA" id="ARBA00023186"/>
    </source>
</evidence>
<evidence type="ECO:0000259" key="8">
    <source>
        <dbReference type="PROSITE" id="PS50198"/>
    </source>
</evidence>
<dbReference type="HAMAP" id="MF_01183">
    <property type="entry name" value="Chaperone_SurA"/>
    <property type="match status" value="1"/>
</dbReference>
<evidence type="ECO:0000256" key="6">
    <source>
        <dbReference type="ARBA" id="ARBA00023235"/>
    </source>
</evidence>
<reference evidence="9 10" key="1">
    <citation type="journal article" date="2011" name="J. Bacteriol.">
        <title>Genome sequence of Methyloversatilis universalis FAM5T, a methylotrophic representative of the order Rhodocyclales.</title>
        <authorList>
            <person name="Kittichotirat W."/>
            <person name="Good N.M."/>
            <person name="Hall R."/>
            <person name="Bringel F."/>
            <person name="Lajus A."/>
            <person name="Medigue C."/>
            <person name="Smalley N.E."/>
            <person name="Beck D."/>
            <person name="Bumgarner R."/>
            <person name="Vuilleumier S."/>
            <person name="Kalyuzhnaya M.G."/>
        </authorList>
    </citation>
    <scope>NUCLEOTIDE SEQUENCE [LARGE SCALE GENOMIC DNA]</scope>
    <source>
        <strain evidence="10">ATCC BAA-1314 / JCM 13912 / FAM5</strain>
    </source>
</reference>
<dbReference type="Proteomes" id="UP000005019">
    <property type="component" value="Unassembled WGS sequence"/>
</dbReference>
<dbReference type="SUPFAM" id="SSF54534">
    <property type="entry name" value="FKBP-like"/>
    <property type="match status" value="2"/>
</dbReference>
<dbReference type="EC" id="5.2.1.8" evidence="7"/>
<comment type="catalytic activity">
    <reaction evidence="7">
        <text>[protein]-peptidylproline (omega=180) = [protein]-peptidylproline (omega=0)</text>
        <dbReference type="Rhea" id="RHEA:16237"/>
        <dbReference type="Rhea" id="RHEA-COMP:10747"/>
        <dbReference type="Rhea" id="RHEA-COMP:10748"/>
        <dbReference type="ChEBI" id="CHEBI:83833"/>
        <dbReference type="ChEBI" id="CHEBI:83834"/>
        <dbReference type="EC" id="5.2.1.8"/>
    </reaction>
</comment>
<keyword evidence="1 7" id="KW-0732">Signal</keyword>
<keyword evidence="3 7" id="KW-0574">Periplasm</keyword>
<dbReference type="GO" id="GO:0003755">
    <property type="term" value="F:peptidyl-prolyl cis-trans isomerase activity"/>
    <property type="evidence" value="ECO:0007669"/>
    <property type="project" value="UniProtKB-UniRule"/>
</dbReference>
<dbReference type="PROSITE" id="PS50198">
    <property type="entry name" value="PPIC_PPIASE_2"/>
    <property type="match status" value="2"/>
</dbReference>
<dbReference type="GO" id="GO:0050821">
    <property type="term" value="P:protein stabilization"/>
    <property type="evidence" value="ECO:0007669"/>
    <property type="project" value="InterPro"/>
</dbReference>
<dbReference type="GO" id="GO:0042277">
    <property type="term" value="F:peptide binding"/>
    <property type="evidence" value="ECO:0007669"/>
    <property type="project" value="InterPro"/>
</dbReference>
<dbReference type="PROSITE" id="PS01096">
    <property type="entry name" value="PPIC_PPIASE_1"/>
    <property type="match status" value="1"/>
</dbReference>
<accession>F5RHS1</accession>
<dbReference type="AlphaFoldDB" id="F5RHS1"/>
<evidence type="ECO:0000313" key="9">
    <source>
        <dbReference type="EMBL" id="EGK69903.1"/>
    </source>
</evidence>
<evidence type="ECO:0000256" key="2">
    <source>
        <dbReference type="ARBA" id="ARBA00022737"/>
    </source>
</evidence>
<dbReference type="RefSeq" id="WP_008064578.1">
    <property type="nucleotide sequence ID" value="NZ_AFHG01000059.1"/>
</dbReference>
<comment type="subcellular location">
    <subcellularLocation>
        <location evidence="7">Periplasm</location>
    </subcellularLocation>
    <text evidence="7">Is capable of associating with the outer membrane.</text>
</comment>
<dbReference type="InterPro" id="IPR015391">
    <property type="entry name" value="SurA_N"/>
</dbReference>
<feature type="signal peptide" evidence="7">
    <location>
        <begin position="1"/>
        <end position="24"/>
    </location>
</feature>
<keyword evidence="6 7" id="KW-0413">Isomerase</keyword>
<dbReference type="GO" id="GO:0051082">
    <property type="term" value="F:unfolded protein binding"/>
    <property type="evidence" value="ECO:0007669"/>
    <property type="project" value="UniProtKB-UniRule"/>
</dbReference>
<evidence type="ECO:0000313" key="10">
    <source>
        <dbReference type="Proteomes" id="UP000005019"/>
    </source>
</evidence>
<keyword evidence="10" id="KW-1185">Reference proteome</keyword>
<dbReference type="PANTHER" id="PTHR47637">
    <property type="entry name" value="CHAPERONE SURA"/>
    <property type="match status" value="1"/>
</dbReference>
<feature type="domain" description="PpiC" evidence="8">
    <location>
        <begin position="296"/>
        <end position="394"/>
    </location>
</feature>
<dbReference type="GO" id="GO:0043165">
    <property type="term" value="P:Gram-negative-bacterium-type cell outer membrane assembly"/>
    <property type="evidence" value="ECO:0007669"/>
    <property type="project" value="InterPro"/>
</dbReference>
<dbReference type="InterPro" id="IPR046357">
    <property type="entry name" value="PPIase_dom_sf"/>
</dbReference>
<dbReference type="Pfam" id="PF09312">
    <property type="entry name" value="SurA_N"/>
    <property type="match status" value="1"/>
</dbReference>
<comment type="domain">
    <text evidence="7">The PPIase activity resides only in the second parvulin domain. The N-terminal region and the C-terminal tail are necessary and sufficient for the chaperone activity of SurA. The PPIase activity is dispensable for SurA to function as a chaperone. The N-terminal region and the C-terminal tail are also required for porin recognition.</text>
</comment>
<protein>
    <recommendedName>
        <fullName evidence="7">Chaperone SurA</fullName>
    </recommendedName>
    <alternativeName>
        <fullName evidence="7">Peptidyl-prolyl cis-trans isomerase SurA</fullName>
        <shortName evidence="7">PPIase SurA</shortName>
        <ecNumber evidence="7">5.2.1.8</ecNumber>
    </alternativeName>
    <alternativeName>
        <fullName evidence="7">Rotamase SurA</fullName>
    </alternativeName>
</protein>
<keyword evidence="4 7" id="KW-0697">Rotamase</keyword>
<sequence length="443" mass="49909" precursor="true">MLNTRFFALLLSACALFHVAGVHAQAGRNAPADVVEVDRIVAVVNSDAITLYELRARTDQAMAQLRGRNVTPPPREDFERQVLERMIYEKVQLQHAEETQMRVDDRMLEAALGRIAESNNMNATQLRSAVERDGISWSSFRDDIRKEIILSRLRDREVESRVVVTEGEIDNYLASPQRKAEQPEEYNISHILLRVPEGASPETLLRLKARADAALDAIRRGEDFARVAASYSEAQDALSGGSLGWRPVDRMPQLFADMLPKLKVGEVSDVMRSPAGFHIMKVVDKRGGVGGGDGRVSQTRARHILIKTSEVMSDAEARRRLTSLKERLDNGGSFEELARSNSQDLSAAKGGDLGWLYPGDTVPEFEKVMNALQPGQVSEPVQSPFGWHLIQVVERRVEDVSTERQRAAARMALRERKAEEVYQDWVRQLRDRAYVEIRLNDER</sequence>
<organism evidence="9 10">
    <name type="scientific">Methyloversatilis universalis (strain ATCC BAA-1314 / DSM 25237 / JCM 13912 / CCUG 52030 / FAM5)</name>
    <dbReference type="NCBI Taxonomy" id="1000565"/>
    <lineage>
        <taxon>Bacteria</taxon>
        <taxon>Pseudomonadati</taxon>
        <taxon>Pseudomonadota</taxon>
        <taxon>Betaproteobacteria</taxon>
        <taxon>Nitrosomonadales</taxon>
        <taxon>Sterolibacteriaceae</taxon>
        <taxon>Methyloversatilis</taxon>
    </lineage>
</organism>
<evidence type="ECO:0000256" key="3">
    <source>
        <dbReference type="ARBA" id="ARBA00022764"/>
    </source>
</evidence>
<dbReference type="OrthoDB" id="14196at2"/>
<dbReference type="EMBL" id="AFHG01000059">
    <property type="protein sequence ID" value="EGK69903.1"/>
    <property type="molecule type" value="Genomic_DNA"/>
</dbReference>
<evidence type="ECO:0000256" key="1">
    <source>
        <dbReference type="ARBA" id="ARBA00022729"/>
    </source>
</evidence>
<proteinExistence type="inferred from homology"/>